<evidence type="ECO:0000313" key="1">
    <source>
        <dbReference type="EMBL" id="KAJ9055221.1"/>
    </source>
</evidence>
<name>A0ACC2RYX3_9FUNG</name>
<accession>A0ACC2RYX3</accession>
<dbReference type="Proteomes" id="UP001165960">
    <property type="component" value="Unassembled WGS sequence"/>
</dbReference>
<keyword evidence="2" id="KW-1185">Reference proteome</keyword>
<reference evidence="1" key="1">
    <citation type="submission" date="2022-04" db="EMBL/GenBank/DDBJ databases">
        <title>Genome of the entomopathogenic fungus Entomophthora muscae.</title>
        <authorList>
            <person name="Elya C."/>
            <person name="Lovett B.R."/>
            <person name="Lee E."/>
            <person name="Macias A.M."/>
            <person name="Hajek A.E."/>
            <person name="De Bivort B.L."/>
            <person name="Kasson M.T."/>
            <person name="De Fine Licht H.H."/>
            <person name="Stajich J.E."/>
        </authorList>
    </citation>
    <scope>NUCLEOTIDE SEQUENCE</scope>
    <source>
        <strain evidence="1">Berkeley</strain>
    </source>
</reference>
<evidence type="ECO:0000313" key="2">
    <source>
        <dbReference type="Proteomes" id="UP001165960"/>
    </source>
</evidence>
<proteinExistence type="predicted"/>
<dbReference type="EMBL" id="QTSX02006407">
    <property type="protein sequence ID" value="KAJ9055221.1"/>
    <property type="molecule type" value="Genomic_DNA"/>
</dbReference>
<sequence length="180" mass="19982">MMEKVKPVLDTSYKPYVSDSNQKDNNKPKFYRTMEGHLVLKKIVVFYNKVSMPCVLVPEKDSSSIKTTNAIQKLITNIKHIILLGLIQESGNYKTVTALVGVDPKYTSKKINKFINNGRVLAAEKSLCVSTIFLNQNLIGKWLGGNGGSHKGLAQFLCIHHAHQGAQMGNLPVDKLRLSS</sequence>
<protein>
    <submittedName>
        <fullName evidence="1">Uncharacterized protein</fullName>
    </submittedName>
</protein>
<comment type="caution">
    <text evidence="1">The sequence shown here is derived from an EMBL/GenBank/DDBJ whole genome shotgun (WGS) entry which is preliminary data.</text>
</comment>
<organism evidence="1 2">
    <name type="scientific">Entomophthora muscae</name>
    <dbReference type="NCBI Taxonomy" id="34485"/>
    <lineage>
        <taxon>Eukaryota</taxon>
        <taxon>Fungi</taxon>
        <taxon>Fungi incertae sedis</taxon>
        <taxon>Zoopagomycota</taxon>
        <taxon>Entomophthoromycotina</taxon>
        <taxon>Entomophthoromycetes</taxon>
        <taxon>Entomophthorales</taxon>
        <taxon>Entomophthoraceae</taxon>
        <taxon>Entomophthora</taxon>
    </lineage>
</organism>
<gene>
    <name evidence="1" type="ORF">DSO57_1006237</name>
</gene>